<reference evidence="2 3" key="1">
    <citation type="submission" date="2019-05" db="EMBL/GenBank/DDBJ databases">
        <title>Genome of Alcanivorax gelatiniphagus, an oil degrading marine bacteria.</title>
        <authorList>
            <person name="Kwon K.K."/>
        </authorList>
    </citation>
    <scope>NUCLEOTIDE SEQUENCE [LARGE SCALE GENOMIC DNA]</scope>
    <source>
        <strain evidence="2 3">MEBiC 08158</strain>
    </source>
</reference>
<accession>A0ABY2XGZ6</accession>
<protein>
    <recommendedName>
        <fullName evidence="4">Flp family type IVb pilin</fullName>
    </recommendedName>
</protein>
<gene>
    <name evidence="2" type="ORF">FGS76_16700</name>
</gene>
<comment type="caution">
    <text evidence="2">The sequence shown here is derived from an EMBL/GenBank/DDBJ whole genome shotgun (WGS) entry which is preliminary data.</text>
</comment>
<dbReference type="RefSeq" id="WP_138773781.1">
    <property type="nucleotide sequence ID" value="NZ_JBHSSX010000053.1"/>
</dbReference>
<evidence type="ECO:0000313" key="2">
    <source>
        <dbReference type="EMBL" id="TMW10945.1"/>
    </source>
</evidence>
<dbReference type="Proteomes" id="UP000739180">
    <property type="component" value="Unassembled WGS sequence"/>
</dbReference>
<organism evidence="2 3">
    <name type="scientific">Alloalcanivorax gelatiniphagus</name>
    <dbReference type="NCBI Taxonomy" id="1194167"/>
    <lineage>
        <taxon>Bacteria</taxon>
        <taxon>Pseudomonadati</taxon>
        <taxon>Pseudomonadota</taxon>
        <taxon>Gammaproteobacteria</taxon>
        <taxon>Oceanospirillales</taxon>
        <taxon>Alcanivoracaceae</taxon>
        <taxon>Alloalcanivorax</taxon>
    </lineage>
</organism>
<evidence type="ECO:0000256" key="1">
    <source>
        <dbReference type="SAM" id="Phobius"/>
    </source>
</evidence>
<keyword evidence="1" id="KW-0812">Transmembrane</keyword>
<dbReference type="EMBL" id="VCQT01000045">
    <property type="protein sequence ID" value="TMW10945.1"/>
    <property type="molecule type" value="Genomic_DNA"/>
</dbReference>
<keyword evidence="3" id="KW-1185">Reference proteome</keyword>
<keyword evidence="1" id="KW-0472">Membrane</keyword>
<name>A0ABY2XGZ6_9GAMM</name>
<sequence length="79" mass="8200">MKPITQLHFGLQKLAVRLFGGASTRADKQRGASALEYIVLAAAIIVIVGVLAGTDVGAQFKQAFTSLFTDATSPAPPAN</sequence>
<keyword evidence="1" id="KW-1133">Transmembrane helix</keyword>
<evidence type="ECO:0000313" key="3">
    <source>
        <dbReference type="Proteomes" id="UP000739180"/>
    </source>
</evidence>
<feature type="transmembrane region" description="Helical" evidence="1">
    <location>
        <begin position="34"/>
        <end position="52"/>
    </location>
</feature>
<proteinExistence type="predicted"/>
<evidence type="ECO:0008006" key="4">
    <source>
        <dbReference type="Google" id="ProtNLM"/>
    </source>
</evidence>